<dbReference type="EMBL" id="JAEDAJ010000003">
    <property type="protein sequence ID" value="MBK0331124.1"/>
    <property type="molecule type" value="Genomic_DNA"/>
</dbReference>
<feature type="domain" description="Phage shock protein PspC N-terminal" evidence="2">
    <location>
        <begin position="14"/>
        <end position="65"/>
    </location>
</feature>
<dbReference type="InterPro" id="IPR007168">
    <property type="entry name" value="Phageshock_PspC_N"/>
</dbReference>
<evidence type="ECO:0000259" key="2">
    <source>
        <dbReference type="Pfam" id="PF04024"/>
    </source>
</evidence>
<gene>
    <name evidence="3" type="ORF">I8D64_06870</name>
</gene>
<dbReference type="RefSeq" id="WP_200501788.1">
    <property type="nucleotide sequence ID" value="NZ_JAEDAJ010000003.1"/>
</dbReference>
<evidence type="ECO:0000313" key="4">
    <source>
        <dbReference type="Proteomes" id="UP000612352"/>
    </source>
</evidence>
<keyword evidence="4" id="KW-1185">Reference proteome</keyword>
<dbReference type="Proteomes" id="UP000612352">
    <property type="component" value="Unassembled WGS sequence"/>
</dbReference>
<evidence type="ECO:0000256" key="1">
    <source>
        <dbReference type="SAM" id="Phobius"/>
    </source>
</evidence>
<reference evidence="3 4" key="1">
    <citation type="submission" date="2020-12" db="EMBL/GenBank/DDBJ databases">
        <title>Brachybacterium sp. MASK1Z-5, whole genome shotgun sequence.</title>
        <authorList>
            <person name="Tuo L."/>
        </authorList>
    </citation>
    <scope>NUCLEOTIDE SEQUENCE [LARGE SCALE GENOMIC DNA]</scope>
    <source>
        <strain evidence="3 4">MASK1Z-5</strain>
    </source>
</reference>
<keyword evidence="1" id="KW-0812">Transmembrane</keyword>
<feature type="transmembrane region" description="Helical" evidence="1">
    <location>
        <begin position="44"/>
        <end position="64"/>
    </location>
</feature>
<organism evidence="3 4">
    <name type="scientific">Brachybacterium halotolerans</name>
    <dbReference type="NCBI Taxonomy" id="2795215"/>
    <lineage>
        <taxon>Bacteria</taxon>
        <taxon>Bacillati</taxon>
        <taxon>Actinomycetota</taxon>
        <taxon>Actinomycetes</taxon>
        <taxon>Micrococcales</taxon>
        <taxon>Dermabacteraceae</taxon>
        <taxon>Brachybacterium</taxon>
    </lineage>
</organism>
<keyword evidence="1" id="KW-1133">Transmembrane helix</keyword>
<keyword evidence="1" id="KW-0472">Membrane</keyword>
<sequence>MRPLFDTVRSLGFRRGPRRLLAGIAGGIAARTGLNVWLVRLLLLIAFLLPFVGFAAYAVAWLLLPWQDDSIPLERLLTRG</sequence>
<protein>
    <submittedName>
        <fullName evidence="3">PspC domain-containing protein</fullName>
    </submittedName>
</protein>
<proteinExistence type="predicted"/>
<accession>A0ABS1B931</accession>
<comment type="caution">
    <text evidence="3">The sequence shown here is derived from an EMBL/GenBank/DDBJ whole genome shotgun (WGS) entry which is preliminary data.</text>
</comment>
<evidence type="ECO:0000313" key="3">
    <source>
        <dbReference type="EMBL" id="MBK0331124.1"/>
    </source>
</evidence>
<name>A0ABS1B931_9MICO</name>
<dbReference type="Pfam" id="PF04024">
    <property type="entry name" value="PspC"/>
    <property type="match status" value="1"/>
</dbReference>